<dbReference type="OrthoDB" id="3260379at2759"/>
<feature type="compositionally biased region" description="Polar residues" evidence="1">
    <location>
        <begin position="42"/>
        <end position="51"/>
    </location>
</feature>
<keyword evidence="3" id="KW-1185">Reference proteome</keyword>
<evidence type="ECO:0000313" key="3">
    <source>
        <dbReference type="Proteomes" id="UP000308199"/>
    </source>
</evidence>
<reference evidence="2 3" key="1">
    <citation type="submission" date="2019-02" db="EMBL/GenBank/DDBJ databases">
        <title>Genome sequencing of the rare red list fungi Phellinidium pouzarii.</title>
        <authorList>
            <person name="Buettner E."/>
            <person name="Kellner H."/>
        </authorList>
    </citation>
    <scope>NUCLEOTIDE SEQUENCE [LARGE SCALE GENOMIC DNA]</scope>
    <source>
        <strain evidence="2 3">DSM 108285</strain>
    </source>
</reference>
<organism evidence="2 3">
    <name type="scientific">Phellinidium pouzarii</name>
    <dbReference type="NCBI Taxonomy" id="167371"/>
    <lineage>
        <taxon>Eukaryota</taxon>
        <taxon>Fungi</taxon>
        <taxon>Dikarya</taxon>
        <taxon>Basidiomycota</taxon>
        <taxon>Agaricomycotina</taxon>
        <taxon>Agaricomycetes</taxon>
        <taxon>Hymenochaetales</taxon>
        <taxon>Hymenochaetaceae</taxon>
        <taxon>Phellinidium</taxon>
    </lineage>
</organism>
<name>A0A4S4KD85_9AGAM</name>
<feature type="compositionally biased region" description="Polar residues" evidence="1">
    <location>
        <begin position="72"/>
        <end position="83"/>
    </location>
</feature>
<feature type="region of interest" description="Disordered" evidence="1">
    <location>
        <begin position="40"/>
        <end position="126"/>
    </location>
</feature>
<dbReference type="Proteomes" id="UP000308199">
    <property type="component" value="Unassembled WGS sequence"/>
</dbReference>
<feature type="non-terminal residue" evidence="2">
    <location>
        <position position="223"/>
    </location>
</feature>
<feature type="region of interest" description="Disordered" evidence="1">
    <location>
        <begin position="148"/>
        <end position="206"/>
    </location>
</feature>
<evidence type="ECO:0000313" key="2">
    <source>
        <dbReference type="EMBL" id="THG96015.1"/>
    </source>
</evidence>
<feature type="compositionally biased region" description="Low complexity" evidence="1">
    <location>
        <begin position="95"/>
        <end position="114"/>
    </location>
</feature>
<sequence>MPPSRTKRVPAAQHSELTEYASLLRTLRTNHTLDLAAHLSQHPPSSSQFGSNHGYDYSSDSDLSDAHHVQYPTASPGATSLPRTSDKHAPRLGTSSARSGESSRRVSSVEAEAAGGPSQLKLKNRDVSRPEWDLADEVQLIAAHVRRQHHAARRGTPIPSNIDPTLADSFPPPTAEDDNPESYSDFSTDEESGPSSTHALAHASAKRALAASSAAHLRALLAL</sequence>
<proteinExistence type="predicted"/>
<comment type="caution">
    <text evidence="2">The sequence shown here is derived from an EMBL/GenBank/DDBJ whole genome shotgun (WGS) entry which is preliminary data.</text>
</comment>
<dbReference type="EMBL" id="SGPK01000914">
    <property type="protein sequence ID" value="THG96015.1"/>
    <property type="molecule type" value="Genomic_DNA"/>
</dbReference>
<protein>
    <submittedName>
        <fullName evidence="2">Uncharacterized protein</fullName>
    </submittedName>
</protein>
<evidence type="ECO:0000256" key="1">
    <source>
        <dbReference type="SAM" id="MobiDB-lite"/>
    </source>
</evidence>
<gene>
    <name evidence="2" type="ORF">EW145_g7859</name>
</gene>
<dbReference type="AlphaFoldDB" id="A0A4S4KD85"/>
<accession>A0A4S4KD85</accession>